<dbReference type="Gene3D" id="1.10.150.50">
    <property type="entry name" value="Transcription Factor, Ets-1"/>
    <property type="match status" value="1"/>
</dbReference>
<keyword evidence="7" id="KW-1185">Reference proteome</keyword>
<dbReference type="Proteomes" id="UP000800041">
    <property type="component" value="Unassembled WGS sequence"/>
</dbReference>
<evidence type="ECO:0000313" key="7">
    <source>
        <dbReference type="Proteomes" id="UP000800041"/>
    </source>
</evidence>
<evidence type="ECO:0000313" key="6">
    <source>
        <dbReference type="EMBL" id="KAF1984579.1"/>
    </source>
</evidence>
<dbReference type="GO" id="GO:0005634">
    <property type="term" value="C:nucleus"/>
    <property type="evidence" value="ECO:0007669"/>
    <property type="project" value="UniProtKB-UniRule"/>
</dbReference>
<dbReference type="Gene3D" id="1.10.30.10">
    <property type="entry name" value="High mobility group box domain"/>
    <property type="match status" value="1"/>
</dbReference>
<evidence type="ECO:0000256" key="1">
    <source>
        <dbReference type="ARBA" id="ARBA00023125"/>
    </source>
</evidence>
<dbReference type="EMBL" id="ML977167">
    <property type="protein sequence ID" value="KAF1984579.1"/>
    <property type="molecule type" value="Genomic_DNA"/>
</dbReference>
<evidence type="ECO:0000259" key="5">
    <source>
        <dbReference type="PROSITE" id="PS50118"/>
    </source>
</evidence>
<evidence type="ECO:0000256" key="4">
    <source>
        <dbReference type="SAM" id="MobiDB-lite"/>
    </source>
</evidence>
<dbReference type="GO" id="GO:0010468">
    <property type="term" value="P:regulation of gene expression"/>
    <property type="evidence" value="ECO:0007669"/>
    <property type="project" value="TreeGrafter"/>
</dbReference>
<feature type="compositionally biased region" description="Polar residues" evidence="4">
    <location>
        <begin position="711"/>
        <end position="729"/>
    </location>
</feature>
<feature type="region of interest" description="Disordered" evidence="4">
    <location>
        <begin position="63"/>
        <end position="132"/>
    </location>
</feature>
<dbReference type="Pfam" id="PF00505">
    <property type="entry name" value="HMG_box"/>
    <property type="match status" value="1"/>
</dbReference>
<dbReference type="PANTHER" id="PTHR46040:SF3">
    <property type="entry name" value="HIGH MOBILITY GROUP PROTEIN 2"/>
    <property type="match status" value="1"/>
</dbReference>
<dbReference type="OrthoDB" id="1919336at2759"/>
<feature type="region of interest" description="Disordered" evidence="4">
    <location>
        <begin position="709"/>
        <end position="729"/>
    </location>
</feature>
<protein>
    <recommendedName>
        <fullName evidence="5">HMG box domain-containing protein</fullName>
    </recommendedName>
</protein>
<feature type="DNA-binding region" description="HMG box" evidence="3">
    <location>
        <begin position="128"/>
        <end position="194"/>
    </location>
</feature>
<evidence type="ECO:0000256" key="3">
    <source>
        <dbReference type="PROSITE-ProRule" id="PRU00267"/>
    </source>
</evidence>
<dbReference type="SMART" id="SM00398">
    <property type="entry name" value="HMG"/>
    <property type="match status" value="1"/>
</dbReference>
<dbReference type="InterPro" id="IPR009071">
    <property type="entry name" value="HMG_box_dom"/>
</dbReference>
<reference evidence="6" key="1">
    <citation type="journal article" date="2020" name="Stud. Mycol.">
        <title>101 Dothideomycetes genomes: a test case for predicting lifestyles and emergence of pathogens.</title>
        <authorList>
            <person name="Haridas S."/>
            <person name="Albert R."/>
            <person name="Binder M."/>
            <person name="Bloem J."/>
            <person name="Labutti K."/>
            <person name="Salamov A."/>
            <person name="Andreopoulos B."/>
            <person name="Baker S."/>
            <person name="Barry K."/>
            <person name="Bills G."/>
            <person name="Bluhm B."/>
            <person name="Cannon C."/>
            <person name="Castanera R."/>
            <person name="Culley D."/>
            <person name="Daum C."/>
            <person name="Ezra D."/>
            <person name="Gonzalez J."/>
            <person name="Henrissat B."/>
            <person name="Kuo A."/>
            <person name="Liang C."/>
            <person name="Lipzen A."/>
            <person name="Lutzoni F."/>
            <person name="Magnuson J."/>
            <person name="Mondo S."/>
            <person name="Nolan M."/>
            <person name="Ohm R."/>
            <person name="Pangilinan J."/>
            <person name="Park H.-J."/>
            <person name="Ramirez L."/>
            <person name="Alfaro M."/>
            <person name="Sun H."/>
            <person name="Tritt A."/>
            <person name="Yoshinaga Y."/>
            <person name="Zwiers L.-H."/>
            <person name="Turgeon B."/>
            <person name="Goodwin S."/>
            <person name="Spatafora J."/>
            <person name="Crous P."/>
            <person name="Grigoriev I."/>
        </authorList>
    </citation>
    <scope>NUCLEOTIDE SEQUENCE</scope>
    <source>
        <strain evidence="6">CBS 113979</strain>
    </source>
</reference>
<keyword evidence="2 3" id="KW-0539">Nucleus</keyword>
<dbReference type="SUPFAM" id="SSF47095">
    <property type="entry name" value="HMG-box"/>
    <property type="match status" value="1"/>
</dbReference>
<accession>A0A6G1GUZ5</accession>
<dbReference type="InterPro" id="IPR013761">
    <property type="entry name" value="SAM/pointed_sf"/>
</dbReference>
<dbReference type="AlphaFoldDB" id="A0A6G1GUZ5"/>
<sequence length="788" mass="88214">MPHQRSVELQSILEGLSLGSHLDAFVQNGYDNWDTVMDATDQDLETMGLSPRQRDVLRLEISKVQSSPCGPPTQSSSMSADGVSPPDGSQQAASQRPSGTQVRMRTSPPGKAPKRRYRRHPKPDANAPKRPKSAYVRFADQLRTQPQISGLSFVQIAKVVGEKWQQLDPNTKRTMEYQASRELDEYELNMDSYKKTAEYRKYQRYLDGFHAEQQQKSLDKSTKDATVSEPQDSPLAFSAVFGKVNFGQAASETSPDVYPTTSPGNFDVGSSMALVDNNESARALHVVKMAVLDITSHLSQIDDPALEVYDCNYLPDQILLDRALYIFCEGSVIYTSFSLDRAQDRVTRLRNVDGPKDPMDAAEILAIASAGSLCDADTFYKRHAKAYFTSCLKILATIDRPDPLRYMRAFLCLSLYCALEKSIVVRSLLGSAIEIGRLLLTGEQYTRLQPESQRYWQKVWRSVFFVESWLSYSLQYDSKICDEDIEITQDPLKEPTIEDELQDVAVRVSLLTLEISRDIRPLRRPSLATIRVHTEKLNAWHRDLPPTMHLAALNSEKSEQFTENQQRVLLLVHMLYLGVATLLNRELLASVHLSRLGYAPDIDAPESEIQGYYAYCLLASLQASRIAGILDMAGDHPNECWFATYETFNASSVLLFSASQKLLHGTHEGLDDDLSGLQNCMNLMGRCANAGNVAKRFDEVVRPMYHEVAQRSASKSQSPSGSRIKQESNSFSEIYDPDSLPLAERIVELLRDPFTFVQAAGADAASNVPAMTFANPHTNGQQIGTWWG</sequence>
<gene>
    <name evidence="6" type="ORF">K402DRAFT_405946</name>
</gene>
<dbReference type="SUPFAM" id="SSF47769">
    <property type="entry name" value="SAM/Pointed domain"/>
    <property type="match status" value="1"/>
</dbReference>
<feature type="compositionally biased region" description="Basic residues" evidence="4">
    <location>
        <begin position="112"/>
        <end position="121"/>
    </location>
</feature>
<feature type="domain" description="HMG box" evidence="5">
    <location>
        <begin position="128"/>
        <end position="194"/>
    </location>
</feature>
<evidence type="ECO:0000256" key="2">
    <source>
        <dbReference type="ARBA" id="ARBA00023242"/>
    </source>
</evidence>
<name>A0A6G1GUZ5_9PEZI</name>
<dbReference type="InterPro" id="IPR036910">
    <property type="entry name" value="HMG_box_dom_sf"/>
</dbReference>
<dbReference type="PROSITE" id="PS50118">
    <property type="entry name" value="HMG_BOX_2"/>
    <property type="match status" value="1"/>
</dbReference>
<keyword evidence="1 3" id="KW-0238">DNA-binding</keyword>
<organism evidence="6 7">
    <name type="scientific">Aulographum hederae CBS 113979</name>
    <dbReference type="NCBI Taxonomy" id="1176131"/>
    <lineage>
        <taxon>Eukaryota</taxon>
        <taxon>Fungi</taxon>
        <taxon>Dikarya</taxon>
        <taxon>Ascomycota</taxon>
        <taxon>Pezizomycotina</taxon>
        <taxon>Dothideomycetes</taxon>
        <taxon>Pleosporomycetidae</taxon>
        <taxon>Aulographales</taxon>
        <taxon>Aulographaceae</taxon>
    </lineage>
</organism>
<dbReference type="GO" id="GO:0003677">
    <property type="term" value="F:DNA binding"/>
    <property type="evidence" value="ECO:0007669"/>
    <property type="project" value="UniProtKB-UniRule"/>
</dbReference>
<dbReference type="CDD" id="cd12148">
    <property type="entry name" value="fungal_TF_MHR"/>
    <property type="match status" value="1"/>
</dbReference>
<dbReference type="InterPro" id="IPR051965">
    <property type="entry name" value="ChromReg_NeuronalGeneExpr"/>
</dbReference>
<feature type="compositionally biased region" description="Polar residues" evidence="4">
    <location>
        <begin position="87"/>
        <end position="104"/>
    </location>
</feature>
<feature type="compositionally biased region" description="Polar residues" evidence="4">
    <location>
        <begin position="63"/>
        <end position="79"/>
    </location>
</feature>
<dbReference type="PANTHER" id="PTHR46040">
    <property type="entry name" value="HIGH MOBILITY GROUP PROTEIN 2"/>
    <property type="match status" value="1"/>
</dbReference>
<proteinExistence type="predicted"/>